<name>A0A0J0XZ64_9TREE</name>
<dbReference type="GeneID" id="28985324"/>
<dbReference type="Gene3D" id="1.20.1250.20">
    <property type="entry name" value="MFS general substrate transporter like domains"/>
    <property type="match status" value="2"/>
</dbReference>
<evidence type="ECO:0000259" key="8">
    <source>
        <dbReference type="PROSITE" id="PS50850"/>
    </source>
</evidence>
<feature type="compositionally biased region" description="Basic and acidic residues" evidence="6">
    <location>
        <begin position="1"/>
        <end position="25"/>
    </location>
</feature>
<dbReference type="EMBL" id="KQ087177">
    <property type="protein sequence ID" value="KLT46355.1"/>
    <property type="molecule type" value="Genomic_DNA"/>
</dbReference>
<feature type="transmembrane region" description="Helical" evidence="7">
    <location>
        <begin position="383"/>
        <end position="403"/>
    </location>
</feature>
<evidence type="ECO:0000256" key="5">
    <source>
        <dbReference type="ARBA" id="ARBA00023136"/>
    </source>
</evidence>
<feature type="transmembrane region" description="Helical" evidence="7">
    <location>
        <begin position="347"/>
        <end position="371"/>
    </location>
</feature>
<dbReference type="Pfam" id="PF07690">
    <property type="entry name" value="MFS_1"/>
    <property type="match status" value="1"/>
</dbReference>
<dbReference type="InterPro" id="IPR011701">
    <property type="entry name" value="MFS"/>
</dbReference>
<comment type="subcellular location">
    <subcellularLocation>
        <location evidence="1">Membrane</location>
        <topology evidence="1">Multi-pass membrane protein</topology>
    </subcellularLocation>
</comment>
<feature type="transmembrane region" description="Helical" evidence="7">
    <location>
        <begin position="213"/>
        <end position="232"/>
    </location>
</feature>
<evidence type="ECO:0000256" key="2">
    <source>
        <dbReference type="ARBA" id="ARBA00022448"/>
    </source>
</evidence>
<dbReference type="OrthoDB" id="3639251at2759"/>
<dbReference type="GO" id="GO:0016020">
    <property type="term" value="C:membrane"/>
    <property type="evidence" value="ECO:0007669"/>
    <property type="project" value="UniProtKB-SubCell"/>
</dbReference>
<organism evidence="9 10">
    <name type="scientific">Cutaneotrichosporon oleaginosum</name>
    <dbReference type="NCBI Taxonomy" id="879819"/>
    <lineage>
        <taxon>Eukaryota</taxon>
        <taxon>Fungi</taxon>
        <taxon>Dikarya</taxon>
        <taxon>Basidiomycota</taxon>
        <taxon>Agaricomycotina</taxon>
        <taxon>Tremellomycetes</taxon>
        <taxon>Trichosporonales</taxon>
        <taxon>Trichosporonaceae</taxon>
        <taxon>Cutaneotrichosporon</taxon>
    </lineage>
</organism>
<dbReference type="SUPFAM" id="SSF103473">
    <property type="entry name" value="MFS general substrate transporter"/>
    <property type="match status" value="1"/>
</dbReference>
<feature type="region of interest" description="Disordered" evidence="6">
    <location>
        <begin position="1"/>
        <end position="26"/>
    </location>
</feature>
<evidence type="ECO:0000313" key="9">
    <source>
        <dbReference type="EMBL" id="KLT46355.1"/>
    </source>
</evidence>
<dbReference type="Proteomes" id="UP000053611">
    <property type="component" value="Unassembled WGS sequence"/>
</dbReference>
<keyword evidence="4 7" id="KW-1133">Transmembrane helix</keyword>
<dbReference type="PANTHER" id="PTHR43791:SF3">
    <property type="entry name" value="MAJOR FACILITATOR SUPERFAMILY (MFS) PROFILE DOMAIN-CONTAINING PROTEIN"/>
    <property type="match status" value="1"/>
</dbReference>
<evidence type="ECO:0000256" key="7">
    <source>
        <dbReference type="SAM" id="Phobius"/>
    </source>
</evidence>
<feature type="transmembrane region" description="Helical" evidence="7">
    <location>
        <begin position="182"/>
        <end position="201"/>
    </location>
</feature>
<dbReference type="GO" id="GO:0022857">
    <property type="term" value="F:transmembrane transporter activity"/>
    <property type="evidence" value="ECO:0007669"/>
    <property type="project" value="InterPro"/>
</dbReference>
<sequence>MATQAHFDRDSEKGYEKHVEHDGRRSSVAAAFESQKHHDDIDQVLHDDVHRQWLDVDEGFDPKEIARINRKIDWRLLPILGAMYTISQIDRSNLGLARSANNGKMNDELGLRSVNGKVNNRYSIITLAFFIPYLILEVPSQIGLRKFGAKIWLATAVLLWGIVMIGMGLAPTWSALAGLRALLGAFEAVLFPGATYLIACWYPRKQMASRNSWFYITSIVISGLSSALAYGLSQMDGTAGKNGWRWIFIIEGVITVVIGFAGYVLIIDFPDRAKFLSEEERNIVLTRIERDRADSVVDPMTWAKFVEYMLTPKLWLFSYFFCSAAVGVYALAFFLPQILQSMGFTNIQAQLLFAPPYVWVFIPAMTSAYFGDHFAGPTRMVRGPLVAFHALCIVIGISMFSQLPQGMIAARYTGVFLTCGGSNANISMIISWTQTSIRAQSKRGFASALVVAGGALSGIIVAVAFKETEAKTGYPTGIFLAIAMNALVVIVAPVLSFWMLWKNRKADKGECVIEHDVNFHYQP</sequence>
<dbReference type="AlphaFoldDB" id="A0A0J0XZ64"/>
<accession>A0A0J0XZ64</accession>
<feature type="transmembrane region" description="Helical" evidence="7">
    <location>
        <begin position="477"/>
        <end position="500"/>
    </location>
</feature>
<evidence type="ECO:0000256" key="4">
    <source>
        <dbReference type="ARBA" id="ARBA00022989"/>
    </source>
</evidence>
<protein>
    <submittedName>
        <fullName evidence="9">MFS general substrate transporter</fullName>
    </submittedName>
</protein>
<gene>
    <name evidence="9" type="ORF">CC85DRAFT_289702</name>
</gene>
<feature type="transmembrane region" description="Helical" evidence="7">
    <location>
        <begin position="444"/>
        <end position="465"/>
    </location>
</feature>
<proteinExistence type="predicted"/>
<feature type="transmembrane region" description="Helical" evidence="7">
    <location>
        <begin position="122"/>
        <end position="139"/>
    </location>
</feature>
<dbReference type="FunFam" id="1.20.1250.20:FF:000018">
    <property type="entry name" value="MFS transporter permease"/>
    <property type="match status" value="1"/>
</dbReference>
<dbReference type="RefSeq" id="XP_018282846.1">
    <property type="nucleotide sequence ID" value="XM_018424721.1"/>
</dbReference>
<keyword evidence="3 7" id="KW-0812">Transmembrane</keyword>
<evidence type="ECO:0000313" key="10">
    <source>
        <dbReference type="Proteomes" id="UP000053611"/>
    </source>
</evidence>
<keyword evidence="2" id="KW-0813">Transport</keyword>
<dbReference type="PROSITE" id="PS50850">
    <property type="entry name" value="MFS"/>
    <property type="match status" value="1"/>
</dbReference>
<evidence type="ECO:0000256" key="6">
    <source>
        <dbReference type="SAM" id="MobiDB-lite"/>
    </source>
</evidence>
<feature type="domain" description="Major facilitator superfamily (MFS) profile" evidence="8">
    <location>
        <begin position="76"/>
        <end position="504"/>
    </location>
</feature>
<dbReference type="PANTHER" id="PTHR43791">
    <property type="entry name" value="PERMEASE-RELATED"/>
    <property type="match status" value="1"/>
</dbReference>
<keyword evidence="5 7" id="KW-0472">Membrane</keyword>
<feature type="transmembrane region" description="Helical" evidence="7">
    <location>
        <begin position="151"/>
        <end position="170"/>
    </location>
</feature>
<feature type="transmembrane region" description="Helical" evidence="7">
    <location>
        <begin position="244"/>
        <end position="266"/>
    </location>
</feature>
<dbReference type="InterPro" id="IPR020846">
    <property type="entry name" value="MFS_dom"/>
</dbReference>
<evidence type="ECO:0000256" key="3">
    <source>
        <dbReference type="ARBA" id="ARBA00022692"/>
    </source>
</evidence>
<feature type="transmembrane region" description="Helical" evidence="7">
    <location>
        <begin position="314"/>
        <end position="335"/>
    </location>
</feature>
<reference evidence="9 10" key="1">
    <citation type="submission" date="2015-03" db="EMBL/GenBank/DDBJ databases">
        <title>Genomics and transcriptomics of the oil-accumulating basidiomycete yeast T. oleaginosus allow insights into substrate utilization and the diverse evolutionary trajectories of mating systems in fungi.</title>
        <authorList>
            <consortium name="DOE Joint Genome Institute"/>
            <person name="Kourist R."/>
            <person name="Kracht O."/>
            <person name="Bracharz F."/>
            <person name="Lipzen A."/>
            <person name="Nolan M."/>
            <person name="Ohm R."/>
            <person name="Grigoriev I."/>
            <person name="Sun S."/>
            <person name="Heitman J."/>
            <person name="Bruck T."/>
            <person name="Nowrousian M."/>
        </authorList>
    </citation>
    <scope>NUCLEOTIDE SEQUENCE [LARGE SCALE GENOMIC DNA]</scope>
    <source>
        <strain evidence="9 10">IBC0246</strain>
    </source>
</reference>
<keyword evidence="10" id="KW-1185">Reference proteome</keyword>
<feature type="transmembrane region" description="Helical" evidence="7">
    <location>
        <begin position="409"/>
        <end position="432"/>
    </location>
</feature>
<evidence type="ECO:0000256" key="1">
    <source>
        <dbReference type="ARBA" id="ARBA00004141"/>
    </source>
</evidence>
<dbReference type="InterPro" id="IPR036259">
    <property type="entry name" value="MFS_trans_sf"/>
</dbReference>